<dbReference type="RefSeq" id="WP_036939641.1">
    <property type="nucleotide sequence ID" value="NZ_JQKC01000009.1"/>
</dbReference>
<dbReference type="GO" id="GO:0005737">
    <property type="term" value="C:cytoplasm"/>
    <property type="evidence" value="ECO:0007669"/>
    <property type="project" value="UniProtKB-SubCell"/>
</dbReference>
<dbReference type="InterPro" id="IPR013325">
    <property type="entry name" value="RNA_pol_sigma_r2"/>
</dbReference>
<evidence type="ECO:0000256" key="4">
    <source>
        <dbReference type="ARBA" id="ARBA00023125"/>
    </source>
</evidence>
<protein>
    <recommendedName>
        <fullName evidence="6">RNA polymerase sigma factor SigI</fullName>
    </recommendedName>
</protein>
<keyword evidence="1 6" id="KW-0963">Cytoplasm</keyword>
<keyword evidence="5 6" id="KW-0804">Transcription</keyword>
<evidence type="ECO:0000256" key="1">
    <source>
        <dbReference type="ARBA" id="ARBA00022490"/>
    </source>
</evidence>
<dbReference type="GO" id="GO:0003677">
    <property type="term" value="F:DNA binding"/>
    <property type="evidence" value="ECO:0007669"/>
    <property type="project" value="UniProtKB-UniRule"/>
</dbReference>
<keyword evidence="2 6" id="KW-0805">Transcription regulation</keyword>
<keyword evidence="4 6" id="KW-0238">DNA-binding</keyword>
<dbReference type="AlphaFoldDB" id="A0A0L6JHJ3"/>
<dbReference type="InterPro" id="IPR014244">
    <property type="entry name" value="RNA_pol_sigma-I"/>
</dbReference>
<dbReference type="HAMAP" id="MF_02064">
    <property type="entry name" value="Sigma70_SigI"/>
    <property type="match status" value="1"/>
</dbReference>
<name>A0A0L6JHJ3_9FIRM</name>
<organism evidence="7 8">
    <name type="scientific">Pseudobacteroides cellulosolvens ATCC 35603 = DSM 2933</name>
    <dbReference type="NCBI Taxonomy" id="398512"/>
    <lineage>
        <taxon>Bacteria</taxon>
        <taxon>Bacillati</taxon>
        <taxon>Bacillota</taxon>
        <taxon>Clostridia</taxon>
        <taxon>Eubacteriales</taxon>
        <taxon>Oscillospiraceae</taxon>
        <taxon>Pseudobacteroides</taxon>
    </lineage>
</organism>
<comment type="caution">
    <text evidence="7">The sequence shown here is derived from an EMBL/GenBank/DDBJ whole genome shotgun (WGS) entry which is preliminary data.</text>
</comment>
<evidence type="ECO:0000313" key="8">
    <source>
        <dbReference type="Proteomes" id="UP000036923"/>
    </source>
</evidence>
<keyword evidence="8" id="KW-1185">Reference proteome</keyword>
<gene>
    <name evidence="6" type="primary">sigI</name>
    <name evidence="7" type="ORF">Bccel_0204</name>
</gene>
<accession>A0A0L6JHJ3</accession>
<dbReference type="NCBIfam" id="NF006173">
    <property type="entry name" value="PRK08311.2-1"/>
    <property type="match status" value="1"/>
</dbReference>
<dbReference type="Gene3D" id="1.10.1740.10">
    <property type="match status" value="1"/>
</dbReference>
<keyword evidence="3 6" id="KW-0731">Sigma factor</keyword>
<dbReference type="EMBL" id="LGTC01000001">
    <property type="protein sequence ID" value="KNY24947.1"/>
    <property type="molecule type" value="Genomic_DNA"/>
</dbReference>
<evidence type="ECO:0000256" key="2">
    <source>
        <dbReference type="ARBA" id="ARBA00023015"/>
    </source>
</evidence>
<comment type="subunit">
    <text evidence="6">Interacts with RsgI.</text>
</comment>
<dbReference type="GO" id="GO:0006352">
    <property type="term" value="P:DNA-templated transcription initiation"/>
    <property type="evidence" value="ECO:0007669"/>
    <property type="project" value="UniProtKB-UniRule"/>
</dbReference>
<comment type="activity regulation">
    <text evidence="6">Negatively regulated by the anti-sigma-I factor RsgI.</text>
</comment>
<dbReference type="OrthoDB" id="3190733at2"/>
<evidence type="ECO:0000313" key="7">
    <source>
        <dbReference type="EMBL" id="KNY24947.1"/>
    </source>
</evidence>
<reference evidence="8" key="1">
    <citation type="submission" date="2015-07" db="EMBL/GenBank/DDBJ databases">
        <title>Near-Complete Genome Sequence of the Cellulolytic Bacterium Bacteroides (Pseudobacteroides) cellulosolvens ATCC 35603.</title>
        <authorList>
            <person name="Dassa B."/>
            <person name="Utturkar S.M."/>
            <person name="Klingeman D.M."/>
            <person name="Hurt R.A."/>
            <person name="Keller M."/>
            <person name="Xu J."/>
            <person name="Reddy Y.H.K."/>
            <person name="Borovok I."/>
            <person name="Grinberg I.R."/>
            <person name="Lamed R."/>
            <person name="Zhivin O."/>
            <person name="Bayer E.A."/>
            <person name="Brown S.D."/>
        </authorList>
    </citation>
    <scope>NUCLEOTIDE SEQUENCE [LARGE SCALE GENOMIC DNA]</scope>
    <source>
        <strain evidence="8">DSM 2933</strain>
    </source>
</reference>
<dbReference type="PIRSF" id="PIRSF038953">
    <property type="entry name" value="SigI"/>
    <property type="match status" value="1"/>
</dbReference>
<evidence type="ECO:0000256" key="5">
    <source>
        <dbReference type="ARBA" id="ARBA00023163"/>
    </source>
</evidence>
<evidence type="ECO:0000256" key="3">
    <source>
        <dbReference type="ARBA" id="ARBA00023082"/>
    </source>
</evidence>
<comment type="subcellular location">
    <subcellularLocation>
        <location evidence="6">Cytoplasm</location>
    </subcellularLocation>
</comment>
<sequence length="252" mass="29710">MIFTFTVYNSDKEHAGHLIDRIKEGDEELRDKFINDYIPFILKVISNAVPNKEGLRNCDEYSIGLIAFNEAIDKFDSDKSFKTFNFFSFAEQIIKRRIIDYIRIVSKRSKEIPFSYLEEKETQFDEKYINEPAISKYDRIELFQEIKSFDEELKAFGIKLSDLHKYTPKHSDSREMCVKVGKKIAQNKEIFKKIINKKYFPMKELTKIVDVHPRTIERNREFIISVSIIYGNDFEHLQSYLGRTLGGRGKNG</sequence>
<dbReference type="STRING" id="398512.Bccel_0204"/>
<evidence type="ECO:0000256" key="6">
    <source>
        <dbReference type="HAMAP-Rule" id="MF_02064"/>
    </source>
</evidence>
<comment type="function">
    <text evidence="6">Sigma factors are initiation factors that promote the attachment of RNA polymerase to specific initiation sites and are then released.</text>
</comment>
<comment type="similarity">
    <text evidence="6">Belongs to the sigma-70 factor family. SigI subfamily.</text>
</comment>
<dbReference type="GO" id="GO:0016987">
    <property type="term" value="F:sigma factor activity"/>
    <property type="evidence" value="ECO:0007669"/>
    <property type="project" value="UniProtKB-UniRule"/>
</dbReference>
<feature type="short sequence motif" description="Polymerase core binding" evidence="6">
    <location>
        <begin position="59"/>
        <end position="72"/>
    </location>
</feature>
<dbReference type="SUPFAM" id="SSF88946">
    <property type="entry name" value="Sigma2 domain of RNA polymerase sigma factors"/>
    <property type="match status" value="1"/>
</dbReference>
<feature type="DNA-binding region" description="H-T-H motif" evidence="6">
    <location>
        <begin position="202"/>
        <end position="221"/>
    </location>
</feature>
<dbReference type="Proteomes" id="UP000036923">
    <property type="component" value="Unassembled WGS sequence"/>
</dbReference>
<proteinExistence type="inferred from homology"/>
<keyword evidence="6" id="KW-0346">Stress response</keyword>
<dbReference type="eggNOG" id="COG1191">
    <property type="taxonomic scope" value="Bacteria"/>
</dbReference>